<organism evidence="2 3">
    <name type="scientific">Galbibacter marinus</name>
    <dbReference type="NCBI Taxonomy" id="555500"/>
    <lineage>
        <taxon>Bacteria</taxon>
        <taxon>Pseudomonadati</taxon>
        <taxon>Bacteroidota</taxon>
        <taxon>Flavobacteriia</taxon>
        <taxon>Flavobacteriales</taxon>
        <taxon>Flavobacteriaceae</taxon>
        <taxon>Galbibacter</taxon>
    </lineage>
</organism>
<keyword evidence="1" id="KW-0175">Coiled coil</keyword>
<feature type="coiled-coil region" evidence="1">
    <location>
        <begin position="64"/>
        <end position="91"/>
    </location>
</feature>
<accession>K2PWJ9</accession>
<name>K2PWJ9_9FLAO</name>
<dbReference type="RefSeq" id="WP_008991102.1">
    <property type="nucleotide sequence ID" value="NZ_AMSG01000005.1"/>
</dbReference>
<evidence type="ECO:0000313" key="3">
    <source>
        <dbReference type="Proteomes" id="UP000007364"/>
    </source>
</evidence>
<sequence>MASVRNLKRDINNVLGDIIEAVYIWEISTENPNSKAGDKIIDKAITTFDALIEKVNDKTVENRKAHLKDVNKELESQANALVEELNKLSVSKA</sequence>
<dbReference type="AlphaFoldDB" id="K2PWJ9"/>
<dbReference type="PATRIC" id="fig|555500.3.peg.1274"/>
<gene>
    <name evidence="2" type="ORF">I215_06152</name>
</gene>
<protein>
    <submittedName>
        <fullName evidence="2">Uncharacterized protein</fullName>
    </submittedName>
</protein>
<dbReference type="OrthoDB" id="1121857at2"/>
<reference evidence="2 3" key="1">
    <citation type="journal article" date="2012" name="J. Bacteriol.">
        <title>Genome Sequence of Galbibacter marinum Type Strain ck-I2-15.</title>
        <authorList>
            <person name="Lai Q."/>
            <person name="Li C."/>
            <person name="Shao Z."/>
        </authorList>
    </citation>
    <scope>NUCLEOTIDE SEQUENCE [LARGE SCALE GENOMIC DNA]</scope>
    <source>
        <strain evidence="3">ck-I2-15</strain>
    </source>
</reference>
<dbReference type="EMBL" id="AMSG01000005">
    <property type="protein sequence ID" value="EKF55794.1"/>
    <property type="molecule type" value="Genomic_DNA"/>
</dbReference>
<evidence type="ECO:0000256" key="1">
    <source>
        <dbReference type="SAM" id="Coils"/>
    </source>
</evidence>
<proteinExistence type="predicted"/>
<comment type="caution">
    <text evidence="2">The sequence shown here is derived from an EMBL/GenBank/DDBJ whole genome shotgun (WGS) entry which is preliminary data.</text>
</comment>
<dbReference type="Proteomes" id="UP000007364">
    <property type="component" value="Unassembled WGS sequence"/>
</dbReference>
<keyword evidence="3" id="KW-1185">Reference proteome</keyword>
<dbReference type="eggNOG" id="ENOG5032Z02">
    <property type="taxonomic scope" value="Bacteria"/>
</dbReference>
<evidence type="ECO:0000313" key="2">
    <source>
        <dbReference type="EMBL" id="EKF55794.1"/>
    </source>
</evidence>
<dbReference type="STRING" id="555500.I215_06152"/>